<comment type="catalytic activity">
    <reaction evidence="1 12">
        <text>[(1-&gt;4)-alpha-D-glucosyl](n) + phosphate = [(1-&gt;4)-alpha-D-glucosyl](n-1) + alpha-D-glucose 1-phosphate</text>
        <dbReference type="Rhea" id="RHEA:41732"/>
        <dbReference type="Rhea" id="RHEA-COMP:9584"/>
        <dbReference type="Rhea" id="RHEA-COMP:9586"/>
        <dbReference type="ChEBI" id="CHEBI:15444"/>
        <dbReference type="ChEBI" id="CHEBI:43474"/>
        <dbReference type="ChEBI" id="CHEBI:58601"/>
        <dbReference type="EC" id="2.4.1.1"/>
    </reaction>
</comment>
<evidence type="ECO:0000256" key="11">
    <source>
        <dbReference type="PIRSR" id="PIRSR000460-1"/>
    </source>
</evidence>
<protein>
    <recommendedName>
        <fullName evidence="12">Alpha-1,4 glucan phosphorylase</fullName>
        <ecNumber evidence="12">2.4.1.1</ecNumber>
    </recommendedName>
</protein>
<dbReference type="AlphaFoldDB" id="A0A8H2XR41"/>
<evidence type="ECO:0000256" key="12">
    <source>
        <dbReference type="RuleBase" id="RU000587"/>
    </source>
</evidence>
<dbReference type="PANTHER" id="PTHR11468:SF3">
    <property type="entry name" value="GLYCOGEN PHOSPHORYLASE, LIVER FORM"/>
    <property type="match status" value="1"/>
</dbReference>
<evidence type="ECO:0000313" key="15">
    <source>
        <dbReference type="Proteomes" id="UP000663850"/>
    </source>
</evidence>
<feature type="modified residue" description="N6-(pyridoxal phosphate)lysine" evidence="11">
    <location>
        <position position="856"/>
    </location>
</feature>
<dbReference type="FunFam" id="3.40.50.2000:FF:000003">
    <property type="entry name" value="Alpha-1,4 glucan phosphorylase"/>
    <property type="match status" value="1"/>
</dbReference>
<dbReference type="GO" id="GO:0008184">
    <property type="term" value="F:glycogen phosphorylase activity"/>
    <property type="evidence" value="ECO:0007669"/>
    <property type="project" value="InterPro"/>
</dbReference>
<evidence type="ECO:0000256" key="8">
    <source>
        <dbReference type="ARBA" id="ARBA00022679"/>
    </source>
</evidence>
<evidence type="ECO:0000256" key="3">
    <source>
        <dbReference type="ARBA" id="ARBA00004496"/>
    </source>
</evidence>
<evidence type="ECO:0000256" key="4">
    <source>
        <dbReference type="ARBA" id="ARBA00006047"/>
    </source>
</evidence>
<dbReference type="CDD" id="cd04300">
    <property type="entry name" value="GT35_Glycogen_Phosphorylase"/>
    <property type="match status" value="1"/>
</dbReference>
<proteinExistence type="inferred from homology"/>
<dbReference type="GO" id="GO:0005737">
    <property type="term" value="C:cytoplasm"/>
    <property type="evidence" value="ECO:0007669"/>
    <property type="project" value="UniProtKB-SubCell"/>
</dbReference>
<feature type="region of interest" description="Disordered" evidence="13">
    <location>
        <begin position="1"/>
        <end position="45"/>
    </location>
</feature>
<evidence type="ECO:0000256" key="6">
    <source>
        <dbReference type="ARBA" id="ARBA00022533"/>
    </source>
</evidence>
<sequence>MAPSSRRNSESFQTIDTTAIGKPAEKTVRKHKRSATGYIPTTEGGKEVWPLGDEKTWKTGIRGVSTTKEEIANRIVNHVQTTIARQAYNLDDQGAYQAVAYATRDELLVNWNDTQMNYTRKAPKRAYYLSLEWLMGRTLDNALLNLGLKDKYRDATNKLGFNLEDLLEHERDAGLGNGGLGRLAACYVDSSASQELPFWGYGLRYHYGIFQQLIAADGSQLMGPSSRRDPDPWLNHANPWEVARHDVTYDVRFYGQAERVPKSRRAIWSGGQEVAAVAYDVPIPGYATKNTNNLRLWDARGKSGFDLQSFNAGDYEKSLIAADGSQLEAPDPWLNHANPWEVARHDVTHDIRFYGTAERIPKSRRAIWSGGMIFVSTALRNAFLNPAAPSGVEAKKSWPLPMMSPSPAMQRRILTVNLRLWDARGKAGFDLQSFNAGDYEKSVESSNSAENITRVLYPNDNHMVGKELRLKQQYFWCAASLADILRRFKNLDKPITEFPDFVAIQLNDTHPTLAIPELMRILVDEEELEWSQAWDITSKTFGYTNHTVLPEALEKWAVPLLQHLLPRHMQIIFDLNFDFLQKVEKKFPGEREKIERLSLIQEGYPQNVRMANLAVIGSRKVNGVAELHSELVRTTILKDFVDYYGADKFGNVTNGITPRRWLDQCNPSLSNLITETLGGDKSSWLKDLYKLKGLLKHADNAAFQAKWTAAKQKNKERLAHYARETLGVEVDTKSLFDVQIKRIHEYKRQTLNIFGVVYRYLTFKAMTPEERKKEQARTHIFGGKAAPGYYMAKLTIRLIVNVAKVVNNDPDVKGLMTVIFCPDYSVSLAEILIPAADISEHISTAGTEAAGTSNMKFCLNGALLLGTVDGANIEIAEEAGEDKFFFGHLTPAVEDLRYQHAYHPVPVEEKSPALASVLNEIGAGRFGDGSIYEPLLNTVRQSDYYLITEDFDSYVHCQNLVDKAYKDKASWTKKSITTVANMGKFSSDRCILDYAETYWNIEPVKCT</sequence>
<dbReference type="PIRSF" id="PIRSF000460">
    <property type="entry name" value="Pprylas_GlgP"/>
    <property type="match status" value="1"/>
</dbReference>
<keyword evidence="10 12" id="KW-0119">Carbohydrate metabolism</keyword>
<organism evidence="14 15">
    <name type="scientific">Rhizoctonia solani</name>
    <dbReference type="NCBI Taxonomy" id="456999"/>
    <lineage>
        <taxon>Eukaryota</taxon>
        <taxon>Fungi</taxon>
        <taxon>Dikarya</taxon>
        <taxon>Basidiomycota</taxon>
        <taxon>Agaricomycotina</taxon>
        <taxon>Agaricomycetes</taxon>
        <taxon>Cantharellales</taxon>
        <taxon>Ceratobasidiaceae</taxon>
        <taxon>Rhizoctonia</taxon>
    </lineage>
</organism>
<evidence type="ECO:0000256" key="5">
    <source>
        <dbReference type="ARBA" id="ARBA00022490"/>
    </source>
</evidence>
<dbReference type="FunFam" id="3.40.50.2000:FF:000153">
    <property type="entry name" value="Alpha-1,4 glucan phosphorylase"/>
    <property type="match status" value="2"/>
</dbReference>
<reference evidence="14" key="1">
    <citation type="submission" date="2021-01" db="EMBL/GenBank/DDBJ databases">
        <authorList>
            <person name="Kaushik A."/>
        </authorList>
    </citation>
    <scope>NUCLEOTIDE SEQUENCE</scope>
    <source>
        <strain evidence="14">Type strain: AG8-Rh-89/</strain>
    </source>
</reference>
<keyword evidence="8 12" id="KW-0808">Transferase</keyword>
<evidence type="ECO:0000256" key="13">
    <source>
        <dbReference type="SAM" id="MobiDB-lite"/>
    </source>
</evidence>
<dbReference type="EC" id="2.4.1.1" evidence="12"/>
<dbReference type="GO" id="GO:0005980">
    <property type="term" value="P:glycogen catabolic process"/>
    <property type="evidence" value="ECO:0007669"/>
    <property type="project" value="TreeGrafter"/>
</dbReference>
<comment type="caution">
    <text evidence="14">The sequence shown here is derived from an EMBL/GenBank/DDBJ whole genome shotgun (WGS) entry which is preliminary data.</text>
</comment>
<dbReference type="InterPro" id="IPR000811">
    <property type="entry name" value="Glyco_trans_35"/>
</dbReference>
<comment type="function">
    <text evidence="12">Allosteric enzyme that catalyzes the rate-limiting step in glycogen catabolism, the phosphorolytic cleavage of glycogen to produce glucose-1-phosphate, and plays a central role in maintaining cellular and organismal glucose homeostasis.</text>
</comment>
<evidence type="ECO:0000256" key="9">
    <source>
        <dbReference type="ARBA" id="ARBA00022898"/>
    </source>
</evidence>
<comment type="similarity">
    <text evidence="4 12">Belongs to the glycogen phosphorylase family.</text>
</comment>
<accession>A0A8H2XR41</accession>
<name>A0A8H2XR41_9AGAM</name>
<keyword evidence="6" id="KW-0021">Allosteric enzyme</keyword>
<evidence type="ECO:0000313" key="14">
    <source>
        <dbReference type="EMBL" id="CAE6433091.1"/>
    </source>
</evidence>
<dbReference type="InterPro" id="IPR011833">
    <property type="entry name" value="Glycg_phsphrylas"/>
</dbReference>
<keyword evidence="5" id="KW-0963">Cytoplasm</keyword>
<evidence type="ECO:0000256" key="7">
    <source>
        <dbReference type="ARBA" id="ARBA00022676"/>
    </source>
</evidence>
<dbReference type="SUPFAM" id="SSF53756">
    <property type="entry name" value="UDP-Glycosyltransferase/glycogen phosphorylase"/>
    <property type="match status" value="2"/>
</dbReference>
<dbReference type="PANTHER" id="PTHR11468">
    <property type="entry name" value="GLYCOGEN PHOSPHORYLASE"/>
    <property type="match status" value="1"/>
</dbReference>
<dbReference type="Pfam" id="PF00343">
    <property type="entry name" value="Phosphorylase"/>
    <property type="match status" value="3"/>
</dbReference>
<keyword evidence="9 11" id="KW-0663">Pyridoxal phosphate</keyword>
<dbReference type="NCBIfam" id="TIGR02093">
    <property type="entry name" value="P_ylase"/>
    <property type="match status" value="1"/>
</dbReference>
<comment type="subcellular location">
    <subcellularLocation>
        <location evidence="3">Cytoplasm</location>
    </subcellularLocation>
</comment>
<evidence type="ECO:0000256" key="1">
    <source>
        <dbReference type="ARBA" id="ARBA00001275"/>
    </source>
</evidence>
<keyword evidence="7 12" id="KW-0328">Glycosyltransferase</keyword>
<gene>
    <name evidence="14" type="ORF">RDB_LOCUS21396</name>
</gene>
<dbReference type="Gene3D" id="3.40.50.2000">
    <property type="entry name" value="Glycogen Phosphorylase B"/>
    <property type="match status" value="3"/>
</dbReference>
<evidence type="ECO:0000256" key="2">
    <source>
        <dbReference type="ARBA" id="ARBA00001933"/>
    </source>
</evidence>
<evidence type="ECO:0000256" key="10">
    <source>
        <dbReference type="ARBA" id="ARBA00023277"/>
    </source>
</evidence>
<comment type="cofactor">
    <cofactor evidence="2 12">
        <name>pyridoxal 5'-phosphate</name>
        <dbReference type="ChEBI" id="CHEBI:597326"/>
    </cofactor>
</comment>
<dbReference type="EMBL" id="CAJMWZ010001208">
    <property type="protein sequence ID" value="CAE6433091.1"/>
    <property type="molecule type" value="Genomic_DNA"/>
</dbReference>
<dbReference type="GO" id="GO:0030170">
    <property type="term" value="F:pyridoxal phosphate binding"/>
    <property type="evidence" value="ECO:0007669"/>
    <property type="project" value="InterPro"/>
</dbReference>
<dbReference type="Proteomes" id="UP000663850">
    <property type="component" value="Unassembled WGS sequence"/>
</dbReference>